<comment type="cofactor">
    <cofactor evidence="1">
        <name>heme b</name>
        <dbReference type="ChEBI" id="CHEBI:60344"/>
    </cofactor>
</comment>
<dbReference type="InterPro" id="IPR017927">
    <property type="entry name" value="FAD-bd_FR_type"/>
</dbReference>
<comment type="catalytic activity">
    <reaction evidence="13">
        <text>2 nitric oxide + NADH + 2 O2 = 2 nitrate + NAD(+) + H(+)</text>
        <dbReference type="Rhea" id="RHEA:19469"/>
        <dbReference type="ChEBI" id="CHEBI:15378"/>
        <dbReference type="ChEBI" id="CHEBI:15379"/>
        <dbReference type="ChEBI" id="CHEBI:16480"/>
        <dbReference type="ChEBI" id="CHEBI:17632"/>
        <dbReference type="ChEBI" id="CHEBI:57540"/>
        <dbReference type="ChEBI" id="CHEBI:57945"/>
        <dbReference type="EC" id="1.14.12.17"/>
    </reaction>
</comment>
<comment type="cofactor">
    <cofactor evidence="2">
        <name>FAD</name>
        <dbReference type="ChEBI" id="CHEBI:57692"/>
    </cofactor>
</comment>
<dbReference type="CDD" id="cd08922">
    <property type="entry name" value="FHb-globin"/>
    <property type="match status" value="1"/>
</dbReference>
<dbReference type="GO" id="GO:0071500">
    <property type="term" value="P:cellular response to nitrosative stress"/>
    <property type="evidence" value="ECO:0007669"/>
    <property type="project" value="TreeGrafter"/>
</dbReference>
<comment type="caution">
    <text evidence="17">The sequence shown here is derived from an EMBL/GenBank/DDBJ whole genome shotgun (WGS) entry which is preliminary data.</text>
</comment>
<dbReference type="InterPro" id="IPR039261">
    <property type="entry name" value="FNR_nucleotide-bd"/>
</dbReference>
<proteinExistence type="inferred from homology"/>
<dbReference type="EC" id="1.14.12.17" evidence="4"/>
<dbReference type="PROSITE" id="PS01033">
    <property type="entry name" value="GLOBIN"/>
    <property type="match status" value="1"/>
</dbReference>
<keyword evidence="5" id="KW-0216">Detoxification</keyword>
<dbReference type="Pfam" id="PF00970">
    <property type="entry name" value="FAD_binding_6"/>
    <property type="match status" value="1"/>
</dbReference>
<dbReference type="InterPro" id="IPR017938">
    <property type="entry name" value="Riboflavin_synthase-like_b-brl"/>
</dbReference>
<dbReference type="GO" id="GO:0020037">
    <property type="term" value="F:heme binding"/>
    <property type="evidence" value="ECO:0007669"/>
    <property type="project" value="InterPro"/>
</dbReference>
<evidence type="ECO:0000256" key="9">
    <source>
        <dbReference type="ARBA" id="ARBA00022827"/>
    </source>
</evidence>
<keyword evidence="10" id="KW-0521">NADP</keyword>
<reference evidence="17 18" key="1">
    <citation type="journal article" date="2016" name="Genome Biol. Evol.">
        <title>Divergent and convergent evolution of fungal pathogenicity.</title>
        <authorList>
            <person name="Shang Y."/>
            <person name="Xiao G."/>
            <person name="Zheng P."/>
            <person name="Cen K."/>
            <person name="Zhan S."/>
            <person name="Wang C."/>
        </authorList>
    </citation>
    <scope>NUCLEOTIDE SEQUENCE [LARGE SCALE GENOMIC DNA]</scope>
    <source>
        <strain evidence="17 18">RCEF 2490</strain>
    </source>
</reference>
<keyword evidence="12" id="KW-0520">NAD</keyword>
<dbReference type="OrthoDB" id="436496at2759"/>
<dbReference type="GO" id="GO:0019825">
    <property type="term" value="F:oxygen binding"/>
    <property type="evidence" value="ECO:0007669"/>
    <property type="project" value="InterPro"/>
</dbReference>
<evidence type="ECO:0000256" key="1">
    <source>
        <dbReference type="ARBA" id="ARBA00001970"/>
    </source>
</evidence>
<evidence type="ECO:0000256" key="14">
    <source>
        <dbReference type="ARBA" id="ARBA00049433"/>
    </source>
</evidence>
<dbReference type="SUPFAM" id="SSF63380">
    <property type="entry name" value="Riboflavin synthase domain-like"/>
    <property type="match status" value="1"/>
</dbReference>
<dbReference type="GO" id="GO:0046872">
    <property type="term" value="F:metal ion binding"/>
    <property type="evidence" value="ECO:0007669"/>
    <property type="project" value="UniProtKB-KW"/>
</dbReference>
<evidence type="ECO:0000256" key="5">
    <source>
        <dbReference type="ARBA" id="ARBA00022575"/>
    </source>
</evidence>
<dbReference type="InterPro" id="IPR008333">
    <property type="entry name" value="Cbr1-like_FAD-bd_dom"/>
</dbReference>
<evidence type="ECO:0000256" key="12">
    <source>
        <dbReference type="ARBA" id="ARBA00023027"/>
    </source>
</evidence>
<evidence type="ECO:0000256" key="13">
    <source>
        <dbReference type="ARBA" id="ARBA00048649"/>
    </source>
</evidence>
<evidence type="ECO:0000259" key="15">
    <source>
        <dbReference type="PROSITE" id="PS01033"/>
    </source>
</evidence>
<feature type="domain" description="FAD-binding FR-type" evidence="16">
    <location>
        <begin position="149"/>
        <end position="271"/>
    </location>
</feature>
<dbReference type="GO" id="GO:0008941">
    <property type="term" value="F:nitric oxide dioxygenase NAD(P)H activity"/>
    <property type="evidence" value="ECO:0007669"/>
    <property type="project" value="UniProtKB-EC"/>
</dbReference>
<comment type="similarity">
    <text evidence="3">In the C-terminal section; belongs to the flavoprotein pyridine nucleotide cytochrome reductase family.</text>
</comment>
<comment type="catalytic activity">
    <reaction evidence="14">
        <text>2 nitric oxide + NADPH + 2 O2 = 2 nitrate + NADP(+) + H(+)</text>
        <dbReference type="Rhea" id="RHEA:19465"/>
        <dbReference type="ChEBI" id="CHEBI:15378"/>
        <dbReference type="ChEBI" id="CHEBI:15379"/>
        <dbReference type="ChEBI" id="CHEBI:16480"/>
        <dbReference type="ChEBI" id="CHEBI:17632"/>
        <dbReference type="ChEBI" id="CHEBI:57783"/>
        <dbReference type="ChEBI" id="CHEBI:58349"/>
        <dbReference type="EC" id="1.14.12.17"/>
    </reaction>
</comment>
<keyword evidence="8" id="KW-0479">Metal-binding</keyword>
<evidence type="ECO:0000313" key="18">
    <source>
        <dbReference type="Proteomes" id="UP000078544"/>
    </source>
</evidence>
<evidence type="ECO:0000313" key="17">
    <source>
        <dbReference type="EMBL" id="KZZ98745.1"/>
    </source>
</evidence>
<evidence type="ECO:0000259" key="16">
    <source>
        <dbReference type="PROSITE" id="PS51384"/>
    </source>
</evidence>
<gene>
    <name evidence="17" type="ORF">AAL_03263</name>
</gene>
<dbReference type="SUPFAM" id="SSF46458">
    <property type="entry name" value="Globin-like"/>
    <property type="match status" value="1"/>
</dbReference>
<keyword evidence="18" id="KW-1185">Reference proteome</keyword>
<dbReference type="InterPro" id="IPR000971">
    <property type="entry name" value="Globin"/>
</dbReference>
<organism evidence="17 18">
    <name type="scientific">Moelleriella libera RCEF 2490</name>
    <dbReference type="NCBI Taxonomy" id="1081109"/>
    <lineage>
        <taxon>Eukaryota</taxon>
        <taxon>Fungi</taxon>
        <taxon>Dikarya</taxon>
        <taxon>Ascomycota</taxon>
        <taxon>Pezizomycotina</taxon>
        <taxon>Sordariomycetes</taxon>
        <taxon>Hypocreomycetidae</taxon>
        <taxon>Hypocreales</taxon>
        <taxon>Clavicipitaceae</taxon>
        <taxon>Moelleriella</taxon>
    </lineage>
</organism>
<sequence length="412" mass="46756">MVLTTPQCQKIRSTLPALNCHGEEIATTFYQGLLRGHPELKNYFNAANLENKLQPRAMASLIIKFASNVNNIHELIPSMERICHKHASVGVQSYHYAAMERHLLDALTGVLDSSMTLDAKIAWKNAYWTLANMFITRERQLYDSFGSWTNWRAFIVDKKIYESQDIASFYLRPENGAELPAYGPGQYVSIKVATEEEKCPQIRQYALSDAPNAHHYRITVQRDQGLDHETIGGDPCPHRTSKGIVSNHMLDHVKIGDYLALNHPAGHVFLDTSNPSNAPVVLISKGIGATPMLSILEYIAKFQPNRKVAWISTSSHIFPFRQRVEDLCAHCDSRRCVFVKRGPQASSTEQANGEHKFGWSLIQEDYFYFDYDCTEYFVCGSEYPMVQLVDFLEAHGVDKSRIKYELQSVARS</sequence>
<dbReference type="PANTHER" id="PTHR43396">
    <property type="entry name" value="FLAVOHEMOPROTEIN"/>
    <property type="match status" value="1"/>
</dbReference>
<evidence type="ECO:0000256" key="8">
    <source>
        <dbReference type="ARBA" id="ARBA00022723"/>
    </source>
</evidence>
<dbReference type="GO" id="GO:0071949">
    <property type="term" value="F:FAD binding"/>
    <property type="evidence" value="ECO:0007669"/>
    <property type="project" value="TreeGrafter"/>
</dbReference>
<evidence type="ECO:0000256" key="10">
    <source>
        <dbReference type="ARBA" id="ARBA00022857"/>
    </source>
</evidence>
<feature type="domain" description="Globin" evidence="15">
    <location>
        <begin position="2"/>
        <end position="139"/>
    </location>
</feature>
<evidence type="ECO:0000256" key="2">
    <source>
        <dbReference type="ARBA" id="ARBA00001974"/>
    </source>
</evidence>
<evidence type="ECO:0000256" key="6">
    <source>
        <dbReference type="ARBA" id="ARBA00022617"/>
    </source>
</evidence>
<dbReference type="Gene3D" id="3.40.50.80">
    <property type="entry name" value="Nucleotide-binding domain of ferredoxin-NADP reductase (FNR) module"/>
    <property type="match status" value="1"/>
</dbReference>
<evidence type="ECO:0000256" key="7">
    <source>
        <dbReference type="ARBA" id="ARBA00022630"/>
    </source>
</evidence>
<dbReference type="GO" id="GO:0046210">
    <property type="term" value="P:nitric oxide catabolic process"/>
    <property type="evidence" value="ECO:0007669"/>
    <property type="project" value="TreeGrafter"/>
</dbReference>
<keyword evidence="7" id="KW-0285">Flavoprotein</keyword>
<evidence type="ECO:0000256" key="4">
    <source>
        <dbReference type="ARBA" id="ARBA00012229"/>
    </source>
</evidence>
<dbReference type="GO" id="GO:0009636">
    <property type="term" value="P:response to toxic substance"/>
    <property type="evidence" value="ECO:0007669"/>
    <property type="project" value="UniProtKB-KW"/>
</dbReference>
<dbReference type="CDD" id="cd06184">
    <property type="entry name" value="flavohem_like_fad_nad_binding"/>
    <property type="match status" value="1"/>
</dbReference>
<protein>
    <recommendedName>
        <fullName evidence="4">nitric oxide dioxygenase</fullName>
        <ecNumber evidence="4">1.14.12.17</ecNumber>
    </recommendedName>
</protein>
<evidence type="ECO:0000256" key="11">
    <source>
        <dbReference type="ARBA" id="ARBA00023004"/>
    </source>
</evidence>
<dbReference type="Pfam" id="PF00042">
    <property type="entry name" value="Globin"/>
    <property type="match status" value="1"/>
</dbReference>
<name>A0A168EFL9_9HYPO</name>
<dbReference type="InterPro" id="IPR012292">
    <property type="entry name" value="Globin/Proto"/>
</dbReference>
<keyword evidence="11" id="KW-0408">Iron</keyword>
<dbReference type="Proteomes" id="UP000078544">
    <property type="component" value="Unassembled WGS sequence"/>
</dbReference>
<dbReference type="EMBL" id="AZGY01000005">
    <property type="protein sequence ID" value="KZZ98745.1"/>
    <property type="molecule type" value="Genomic_DNA"/>
</dbReference>
<dbReference type="PANTHER" id="PTHR43396:SF3">
    <property type="entry name" value="FLAVOHEMOPROTEIN"/>
    <property type="match status" value="1"/>
</dbReference>
<dbReference type="Gene3D" id="1.10.490.10">
    <property type="entry name" value="Globins"/>
    <property type="match status" value="1"/>
</dbReference>
<keyword evidence="6" id="KW-0349">Heme</keyword>
<dbReference type="AlphaFoldDB" id="A0A168EFL9"/>
<accession>A0A168EFL9</accession>
<keyword evidence="9" id="KW-0274">FAD</keyword>
<dbReference type="PROSITE" id="PS51384">
    <property type="entry name" value="FAD_FR"/>
    <property type="match status" value="1"/>
</dbReference>
<dbReference type="Gene3D" id="2.40.30.10">
    <property type="entry name" value="Translation factors"/>
    <property type="match status" value="1"/>
</dbReference>
<dbReference type="STRING" id="1081109.A0A168EFL9"/>
<dbReference type="SUPFAM" id="SSF52343">
    <property type="entry name" value="Ferredoxin reductase-like, C-terminal NADP-linked domain"/>
    <property type="match status" value="1"/>
</dbReference>
<evidence type="ECO:0000256" key="3">
    <source>
        <dbReference type="ARBA" id="ARBA00006401"/>
    </source>
</evidence>
<dbReference type="FunFam" id="2.40.30.10:FF:000034">
    <property type="entry name" value="Flavohemoprotein"/>
    <property type="match status" value="1"/>
</dbReference>
<dbReference type="InterPro" id="IPR009050">
    <property type="entry name" value="Globin-like_sf"/>
</dbReference>